<feature type="transmembrane region" description="Helical" evidence="7">
    <location>
        <begin position="27"/>
        <end position="47"/>
    </location>
</feature>
<feature type="domain" description="PDGLE" evidence="8">
    <location>
        <begin position="2"/>
        <end position="49"/>
    </location>
</feature>
<keyword evidence="10" id="KW-1185">Reference proteome</keyword>
<evidence type="ECO:0000313" key="10">
    <source>
        <dbReference type="Proteomes" id="UP000176005"/>
    </source>
</evidence>
<evidence type="ECO:0000256" key="3">
    <source>
        <dbReference type="ARBA" id="ARBA00022692"/>
    </source>
</evidence>
<name>A0A1E7LC40_9ACTN</name>
<comment type="subcellular location">
    <subcellularLocation>
        <location evidence="1">Cell membrane</location>
    </subcellularLocation>
</comment>
<dbReference type="GO" id="GO:0005886">
    <property type="term" value="C:plasma membrane"/>
    <property type="evidence" value="ECO:0007669"/>
    <property type="project" value="UniProtKB-SubCell"/>
</dbReference>
<dbReference type="Proteomes" id="UP000176005">
    <property type="component" value="Unassembled WGS sequence"/>
</dbReference>
<keyword evidence="3 7" id="KW-0812">Transmembrane</keyword>
<evidence type="ECO:0000256" key="1">
    <source>
        <dbReference type="ARBA" id="ARBA00004236"/>
    </source>
</evidence>
<evidence type="ECO:0000256" key="6">
    <source>
        <dbReference type="SAM" id="MobiDB-lite"/>
    </source>
</evidence>
<evidence type="ECO:0000256" key="5">
    <source>
        <dbReference type="ARBA" id="ARBA00023136"/>
    </source>
</evidence>
<feature type="region of interest" description="Disordered" evidence="6">
    <location>
        <begin position="53"/>
        <end position="75"/>
    </location>
</feature>
<keyword evidence="4 7" id="KW-1133">Transmembrane helix</keyword>
<sequence length="75" mass="7257">EDHAAEDSPLADYGVASITDARLSGGLAGVIGAGATLAAGSAVFVAVRRRREAAPAAAAPADSAAPPAPSDRETT</sequence>
<evidence type="ECO:0000256" key="7">
    <source>
        <dbReference type="SAM" id="Phobius"/>
    </source>
</evidence>
<gene>
    <name evidence="9" type="ORF">AN218_01930</name>
</gene>
<evidence type="ECO:0000259" key="8">
    <source>
        <dbReference type="Pfam" id="PF13190"/>
    </source>
</evidence>
<feature type="non-terminal residue" evidence="9">
    <location>
        <position position="1"/>
    </location>
</feature>
<dbReference type="Pfam" id="PF13190">
    <property type="entry name" value="PDGLE"/>
    <property type="match status" value="1"/>
</dbReference>
<evidence type="ECO:0000256" key="2">
    <source>
        <dbReference type="ARBA" id="ARBA00022475"/>
    </source>
</evidence>
<dbReference type="EMBL" id="LJGW01000041">
    <property type="protein sequence ID" value="OEV13756.1"/>
    <property type="molecule type" value="Genomic_DNA"/>
</dbReference>
<reference evidence="9 10" key="1">
    <citation type="journal article" date="2016" name="Front. Microbiol.">
        <title>Comparative Genomics Analysis of Streptomyces Species Reveals Their Adaptation to the Marine Environment and Their Diversity at the Genomic Level.</title>
        <authorList>
            <person name="Tian X."/>
            <person name="Zhang Z."/>
            <person name="Yang T."/>
            <person name="Chen M."/>
            <person name="Li J."/>
            <person name="Chen F."/>
            <person name="Yang J."/>
            <person name="Li W."/>
            <person name="Zhang B."/>
            <person name="Zhang Z."/>
            <person name="Wu J."/>
            <person name="Zhang C."/>
            <person name="Long L."/>
            <person name="Xiao J."/>
        </authorList>
    </citation>
    <scope>NUCLEOTIDE SEQUENCE [LARGE SCALE GENOMIC DNA]</scope>
    <source>
        <strain evidence="9 10">SCSIO 10429</strain>
    </source>
</reference>
<dbReference type="RefSeq" id="WP_171908567.1">
    <property type="nucleotide sequence ID" value="NZ_LJGW01000041.1"/>
</dbReference>
<keyword evidence="5 7" id="KW-0472">Membrane</keyword>
<proteinExistence type="predicted"/>
<feature type="compositionally biased region" description="Low complexity" evidence="6">
    <location>
        <begin position="54"/>
        <end position="65"/>
    </location>
</feature>
<evidence type="ECO:0000256" key="4">
    <source>
        <dbReference type="ARBA" id="ARBA00022989"/>
    </source>
</evidence>
<evidence type="ECO:0000313" key="9">
    <source>
        <dbReference type="EMBL" id="OEV13756.1"/>
    </source>
</evidence>
<organism evidence="9 10">
    <name type="scientific">Streptomyces nanshensis</name>
    <dbReference type="NCBI Taxonomy" id="518642"/>
    <lineage>
        <taxon>Bacteria</taxon>
        <taxon>Bacillati</taxon>
        <taxon>Actinomycetota</taxon>
        <taxon>Actinomycetes</taxon>
        <taxon>Kitasatosporales</taxon>
        <taxon>Streptomycetaceae</taxon>
        <taxon>Streptomyces</taxon>
    </lineage>
</organism>
<accession>A0A1E7LC40</accession>
<keyword evidence="2" id="KW-1003">Cell membrane</keyword>
<comment type="caution">
    <text evidence="9">The sequence shown here is derived from an EMBL/GenBank/DDBJ whole genome shotgun (WGS) entry which is preliminary data.</text>
</comment>
<dbReference type="AlphaFoldDB" id="A0A1E7LC40"/>
<dbReference type="InterPro" id="IPR025937">
    <property type="entry name" value="PDGLE_dom"/>
</dbReference>
<protein>
    <submittedName>
        <fullName evidence="9">Cobalt ABC transporter permease</fullName>
    </submittedName>
</protein>